<proteinExistence type="predicted"/>
<dbReference type="PANTHER" id="PTHR43393:SF3">
    <property type="entry name" value="LYSINE DECARBOXYLASE-LIKE PROTEIN"/>
    <property type="match status" value="1"/>
</dbReference>
<dbReference type="NCBIfam" id="TIGR00725">
    <property type="entry name" value="TIGR00725 family protein"/>
    <property type="match status" value="1"/>
</dbReference>
<gene>
    <name evidence="1" type="ORF">OEG84_12980</name>
</gene>
<organism evidence="1 2">
    <name type="scientific">Hoeflea algicola</name>
    <dbReference type="NCBI Taxonomy" id="2983763"/>
    <lineage>
        <taxon>Bacteria</taxon>
        <taxon>Pseudomonadati</taxon>
        <taxon>Pseudomonadota</taxon>
        <taxon>Alphaproteobacteria</taxon>
        <taxon>Hyphomicrobiales</taxon>
        <taxon>Rhizobiaceae</taxon>
        <taxon>Hoeflea</taxon>
    </lineage>
</organism>
<dbReference type="InterPro" id="IPR005268">
    <property type="entry name" value="CHP00725"/>
</dbReference>
<dbReference type="Pfam" id="PF18306">
    <property type="entry name" value="LDcluster4"/>
    <property type="match status" value="1"/>
</dbReference>
<evidence type="ECO:0000313" key="2">
    <source>
        <dbReference type="Proteomes" id="UP001073227"/>
    </source>
</evidence>
<sequence>MLVTIGVIGKNEQHENDVVDARTMQAAEDVGRLVAEKGGVVVTGGRFGVMEAASRGAKMADGLTIGILPAMDKSTANDYCDVIFPTGLGRARNLLTARSCDALIMIGGSCGTLNELTIAYAEARPVVILRGSGGWADRIEPVLQKGKFIDERETVEIDFADTAEEAVAKAFERATEENRTAMPDRP</sequence>
<dbReference type="EMBL" id="JAOVZR010000001">
    <property type="protein sequence ID" value="MCY0148594.1"/>
    <property type="molecule type" value="Genomic_DNA"/>
</dbReference>
<dbReference type="SUPFAM" id="SSF102405">
    <property type="entry name" value="MCP/YpsA-like"/>
    <property type="match status" value="1"/>
</dbReference>
<dbReference type="InterPro" id="IPR041164">
    <property type="entry name" value="LDcluster4"/>
</dbReference>
<name>A0ABT3ZB94_9HYPH</name>
<reference evidence="1" key="1">
    <citation type="submission" date="2022-10" db="EMBL/GenBank/DDBJ databases">
        <title>Hoeflea sp. G2-23, isolated from marine algae.</title>
        <authorList>
            <person name="Kristyanto S."/>
            <person name="Kim J.M."/>
            <person name="Jeon C.O."/>
        </authorList>
    </citation>
    <scope>NUCLEOTIDE SEQUENCE</scope>
    <source>
        <strain evidence="1">G2-23</strain>
    </source>
</reference>
<dbReference type="Gene3D" id="3.40.50.450">
    <property type="match status" value="1"/>
</dbReference>
<dbReference type="InterPro" id="IPR052341">
    <property type="entry name" value="LOG_family_nucleotidases"/>
</dbReference>
<protein>
    <submittedName>
        <fullName evidence="1">TIGR00725 family protein</fullName>
    </submittedName>
</protein>
<evidence type="ECO:0000313" key="1">
    <source>
        <dbReference type="EMBL" id="MCY0148594.1"/>
    </source>
</evidence>
<dbReference type="RefSeq" id="WP_267654146.1">
    <property type="nucleotide sequence ID" value="NZ_JAOVZR010000001.1"/>
</dbReference>
<dbReference type="PANTHER" id="PTHR43393">
    <property type="entry name" value="CYTOKININ RIBOSIDE 5'-MONOPHOSPHATE PHOSPHORIBOHYDROLASE"/>
    <property type="match status" value="1"/>
</dbReference>
<accession>A0ABT3ZB94</accession>
<keyword evidence="2" id="KW-1185">Reference proteome</keyword>
<comment type="caution">
    <text evidence="1">The sequence shown here is derived from an EMBL/GenBank/DDBJ whole genome shotgun (WGS) entry which is preliminary data.</text>
</comment>
<dbReference type="Proteomes" id="UP001073227">
    <property type="component" value="Unassembled WGS sequence"/>
</dbReference>